<name>A0ABP7NY32_9ACTN</name>
<gene>
    <name evidence="6" type="ORF">GCM10022231_14180</name>
</gene>
<evidence type="ECO:0000259" key="3">
    <source>
        <dbReference type="PROSITE" id="PS50966"/>
    </source>
</evidence>
<dbReference type="RefSeq" id="WP_344782094.1">
    <property type="nucleotide sequence ID" value="NZ_BAAAZW010000004.1"/>
</dbReference>
<feature type="domain" description="Helicase ATP-binding" evidence="4">
    <location>
        <begin position="651"/>
        <end position="813"/>
    </location>
</feature>
<keyword evidence="1" id="KW-0378">Hydrolase</keyword>
<comment type="caution">
    <text evidence="6">The sequence shown here is derived from an EMBL/GenBank/DDBJ whole genome shotgun (WGS) entry which is preliminary data.</text>
</comment>
<dbReference type="Gene3D" id="3.40.50.300">
    <property type="entry name" value="P-loop containing nucleotide triphosphate hydrolases"/>
    <property type="match status" value="1"/>
</dbReference>
<dbReference type="InterPro" id="IPR007527">
    <property type="entry name" value="Znf_SWIM"/>
</dbReference>
<dbReference type="InterPro" id="IPR001650">
    <property type="entry name" value="Helicase_C-like"/>
</dbReference>
<evidence type="ECO:0000313" key="6">
    <source>
        <dbReference type="EMBL" id="GAA3956514.1"/>
    </source>
</evidence>
<dbReference type="InterPro" id="IPR038718">
    <property type="entry name" value="SNF2-like_sf"/>
</dbReference>
<organism evidence="6 7">
    <name type="scientific">Gordonia caeni</name>
    <dbReference type="NCBI Taxonomy" id="1007097"/>
    <lineage>
        <taxon>Bacteria</taxon>
        <taxon>Bacillati</taxon>
        <taxon>Actinomycetota</taxon>
        <taxon>Actinomycetes</taxon>
        <taxon>Mycobacteriales</taxon>
        <taxon>Gordoniaceae</taxon>
        <taxon>Gordonia</taxon>
    </lineage>
</organism>
<keyword evidence="2" id="KW-0863">Zinc-finger</keyword>
<dbReference type="CDD" id="cd18793">
    <property type="entry name" value="SF2_C_SNF"/>
    <property type="match status" value="1"/>
</dbReference>
<dbReference type="SMART" id="SM00490">
    <property type="entry name" value="HELICc"/>
    <property type="match status" value="1"/>
</dbReference>
<feature type="domain" description="SWIM-type" evidence="3">
    <location>
        <begin position="60"/>
        <end position="97"/>
    </location>
</feature>
<dbReference type="PROSITE" id="PS50966">
    <property type="entry name" value="ZF_SWIM"/>
    <property type="match status" value="1"/>
</dbReference>
<evidence type="ECO:0000256" key="2">
    <source>
        <dbReference type="PROSITE-ProRule" id="PRU00325"/>
    </source>
</evidence>
<dbReference type="Gene3D" id="3.40.50.10810">
    <property type="entry name" value="Tandem AAA-ATPase domain"/>
    <property type="match status" value="1"/>
</dbReference>
<dbReference type="CDD" id="cd18012">
    <property type="entry name" value="DEXQc_arch_SWI2_SNF2"/>
    <property type="match status" value="1"/>
</dbReference>
<keyword evidence="7" id="KW-1185">Reference proteome</keyword>
<feature type="domain" description="Helicase C-terminal" evidence="5">
    <location>
        <begin position="937"/>
        <end position="1118"/>
    </location>
</feature>
<dbReference type="InterPro" id="IPR027417">
    <property type="entry name" value="P-loop_NTPase"/>
</dbReference>
<dbReference type="SUPFAM" id="SSF52540">
    <property type="entry name" value="P-loop containing nucleoside triphosphate hydrolases"/>
    <property type="match status" value="2"/>
</dbReference>
<dbReference type="InterPro" id="IPR049730">
    <property type="entry name" value="SNF2/RAD54-like_C"/>
</dbReference>
<evidence type="ECO:0000256" key="1">
    <source>
        <dbReference type="ARBA" id="ARBA00022801"/>
    </source>
</evidence>
<dbReference type="PROSITE" id="PS51192">
    <property type="entry name" value="HELICASE_ATP_BIND_1"/>
    <property type="match status" value="1"/>
</dbReference>
<evidence type="ECO:0000259" key="4">
    <source>
        <dbReference type="PROSITE" id="PS51192"/>
    </source>
</evidence>
<accession>A0ABP7NY32</accession>
<evidence type="ECO:0008006" key="8">
    <source>
        <dbReference type="Google" id="ProtNLM"/>
    </source>
</evidence>
<protein>
    <recommendedName>
        <fullName evidence="8">Helicase</fullName>
    </recommendedName>
</protein>
<evidence type="ECO:0000313" key="7">
    <source>
        <dbReference type="Proteomes" id="UP001418444"/>
    </source>
</evidence>
<dbReference type="Pfam" id="PF00271">
    <property type="entry name" value="Helicase_C"/>
    <property type="match status" value="1"/>
</dbReference>
<dbReference type="SMART" id="SM00487">
    <property type="entry name" value="DEXDc"/>
    <property type="match status" value="1"/>
</dbReference>
<evidence type="ECO:0000259" key="5">
    <source>
        <dbReference type="PROSITE" id="PS51194"/>
    </source>
</evidence>
<keyword evidence="2" id="KW-0479">Metal-binding</keyword>
<sequence length="1118" mass="122195">MITRSWTSTQAEQALAHLPLPDVHRGRGYAEQNRISGVEWTSPTVLRGTCRGSGRNRYQSTVTLVLEHGRVVDTYGVCSCPVASDCKHCAALVLAAVNPATTASPWRALVDELTAAAPAPATVQQSRPVGLEFQVRTTPGGGPAVSIRPMVRQPDEQWTPHLPWTVALEGSGDGYDPAGFDGVSAIAALFAPGGARRFRGAARLPATLQPAMAPAAFWKVLRTAVDAGLPLLADGEADTVDLTDRLALAYRIEPHDEGAHLSARVTLDGSAVEDEHVAVFGDPVTGAAVVRDRTLCIGPLGTVTPLESALLTGEPIDVPTADYEDFAAALPALAAHRTVEIPERGLQPPVVSDPFPLLTIEVEDFGSRTRWRTAYLVDGRRRDFDPDIPEESAGFRDGTAETTMWQRARPELELFCMGNSRWSDAQAAYLHALARQQFPRSPRVRASWSAMSPPTVEQAATDELLIPLGLDLTDTAILCGELVGRITAPGLIQVEITGVAKQFTKVTDPELHFGTTGAHEWLDLNIEIEVDGELIPISWVIEDLVLGKTHKVLPNGTYFDLLTPELERLRDLLEEARLMGDLEGSRISTDHPNATMWEELLSLGVVDEQLAEWQARVQQLARARPPEPVEVPETLEATLRGYQHDGLNWLSFLWDNRIGGILADDMGLGKTVQTLALITRAAQADPAARFLVVAPTSVIGNWVAETQRFAPSLTVAAVTSTQKRAGVPLAEQIGAANIVVTSYTLLRIDYPVFAEIGWDGAVFDEAQFLKNHNAKTHQAARRLPAPFKLAITGTPMENNVMELWSLISLVAPGLYGSPKTFKEHFAAPIESGNDPDRLSVLRRRLKPIMLRRTKDQVADDLPPKQESVVALDLDPGHRKIYDVFLARERQKVLGLLENWEDNRVQILQALTRMRQLSLHPGLVDDAHTSVSSTKIDYLAERLPVLIDEGHSALIFSSFTGFLQLIADSLTGLGIPFSYLDGSMPARKRQQEIDRFTRAGRDRTSALSATAEVGESTKVFLISLKAGGFGLNLTAADYCFVADPWWNPASEAQAVDRAHRIGQDRPVTVYRLVSTGTIEEKVVELQDRKRALFDALIDDGEQFSGKLTADDVRRLVTDD</sequence>
<dbReference type="InterPro" id="IPR014001">
    <property type="entry name" value="Helicase_ATP-bd"/>
</dbReference>
<dbReference type="PROSITE" id="PS51194">
    <property type="entry name" value="HELICASE_CTER"/>
    <property type="match status" value="1"/>
</dbReference>
<dbReference type="Pfam" id="PF00176">
    <property type="entry name" value="SNF2-rel_dom"/>
    <property type="match status" value="1"/>
</dbReference>
<dbReference type="InterPro" id="IPR000330">
    <property type="entry name" value="SNF2_N"/>
</dbReference>
<dbReference type="Proteomes" id="UP001418444">
    <property type="component" value="Unassembled WGS sequence"/>
</dbReference>
<dbReference type="PANTHER" id="PTHR10799">
    <property type="entry name" value="SNF2/RAD54 HELICASE FAMILY"/>
    <property type="match status" value="1"/>
</dbReference>
<proteinExistence type="predicted"/>
<keyword evidence="2" id="KW-0862">Zinc</keyword>
<reference evidence="7" key="1">
    <citation type="journal article" date="2019" name="Int. J. Syst. Evol. Microbiol.">
        <title>The Global Catalogue of Microorganisms (GCM) 10K type strain sequencing project: providing services to taxonomists for standard genome sequencing and annotation.</title>
        <authorList>
            <consortium name="The Broad Institute Genomics Platform"/>
            <consortium name="The Broad Institute Genome Sequencing Center for Infectious Disease"/>
            <person name="Wu L."/>
            <person name="Ma J."/>
        </authorList>
    </citation>
    <scope>NUCLEOTIDE SEQUENCE [LARGE SCALE GENOMIC DNA]</scope>
    <source>
        <strain evidence="7">JCM 16923</strain>
    </source>
</reference>
<dbReference type="EMBL" id="BAAAZW010000004">
    <property type="protein sequence ID" value="GAA3956514.1"/>
    <property type="molecule type" value="Genomic_DNA"/>
</dbReference>